<accession>A0A1I0PFA9</accession>
<dbReference type="AlphaFoldDB" id="A0A1I0PFA9"/>
<protein>
    <submittedName>
        <fullName evidence="2">Uncharacterized protein</fullName>
    </submittedName>
</protein>
<evidence type="ECO:0000313" key="2">
    <source>
        <dbReference type="EMBL" id="SEW12325.1"/>
    </source>
</evidence>
<proteinExistence type="predicted"/>
<keyword evidence="1" id="KW-1133">Transmembrane helix</keyword>
<dbReference type="STRING" id="99656.SAMN05421659_1052"/>
<feature type="transmembrane region" description="Helical" evidence="1">
    <location>
        <begin position="7"/>
        <end position="25"/>
    </location>
</feature>
<reference evidence="2 3" key="1">
    <citation type="submission" date="2016-10" db="EMBL/GenBank/DDBJ databases">
        <authorList>
            <person name="de Groot N.N."/>
        </authorList>
    </citation>
    <scope>NUCLEOTIDE SEQUENCE [LARGE SCALE GENOMIC DNA]</scope>
    <source>
        <strain evidence="2 3">DSM 9179</strain>
    </source>
</reference>
<dbReference type="OrthoDB" id="1957491at2"/>
<evidence type="ECO:0000256" key="1">
    <source>
        <dbReference type="SAM" id="Phobius"/>
    </source>
</evidence>
<keyword evidence="3" id="KW-1185">Reference proteome</keyword>
<dbReference type="RefSeq" id="WP_092452232.1">
    <property type="nucleotide sequence ID" value="NZ_FOJI01000005.1"/>
</dbReference>
<evidence type="ECO:0000313" key="3">
    <source>
        <dbReference type="Proteomes" id="UP000199701"/>
    </source>
</evidence>
<gene>
    <name evidence="2" type="ORF">SAMN05421659_1052</name>
</gene>
<sequence length="60" mass="6564">MFKKRKVLHSFAIGLLLICTGYLVYSIISNPFGEQDIMLAIAVTAGFISLGSNKNEDKGE</sequence>
<name>A0A1I0PFA9_9FIRM</name>
<organism evidence="2 3">
    <name type="scientific">[Clostridium] fimetarium</name>
    <dbReference type="NCBI Taxonomy" id="99656"/>
    <lineage>
        <taxon>Bacteria</taxon>
        <taxon>Bacillati</taxon>
        <taxon>Bacillota</taxon>
        <taxon>Clostridia</taxon>
        <taxon>Lachnospirales</taxon>
        <taxon>Lachnospiraceae</taxon>
    </lineage>
</organism>
<dbReference type="EMBL" id="FOJI01000005">
    <property type="protein sequence ID" value="SEW12325.1"/>
    <property type="molecule type" value="Genomic_DNA"/>
</dbReference>
<dbReference type="Proteomes" id="UP000199701">
    <property type="component" value="Unassembled WGS sequence"/>
</dbReference>
<keyword evidence="1" id="KW-0812">Transmembrane</keyword>
<keyword evidence="1" id="KW-0472">Membrane</keyword>